<dbReference type="InterPro" id="IPR006311">
    <property type="entry name" value="TAT_signal"/>
</dbReference>
<sequence>MPTTRTTRRQFSRLALAGLAAPVLAACGAGEDETSPSGAPDKVTVGIVPIIDVAPIYLGKERGYFSKRGIDLALTQAQSGAAVLPGVVSGEFLFGFSNIVSLMLAQAKNTAVKAVANGVNTTGEPSHDFSGLIVKDPKITSTKDLEGRTVATNALKNIVDTSVKEIVRKDDGDWRKIKFVEMPFADMAAALEEDKIQAMFVVEPFLSAAHAKGWRSLGSFADVDPKLCVALYFTSTQLAVQKPDLVHRFALAMAESLEYADSHANAARQIVTTYTKIKIEQVAAMTLPRWLTDIDRTSIETMSGVLVSTGLLAAPANMNVLLP</sequence>
<organism evidence="3 4">
    <name type="scientific">Hamadaea flava</name>
    <dbReference type="NCBI Taxonomy" id="1742688"/>
    <lineage>
        <taxon>Bacteria</taxon>
        <taxon>Bacillati</taxon>
        <taxon>Actinomycetota</taxon>
        <taxon>Actinomycetes</taxon>
        <taxon>Micromonosporales</taxon>
        <taxon>Micromonosporaceae</taxon>
        <taxon>Hamadaea</taxon>
    </lineage>
</organism>
<dbReference type="PROSITE" id="PS51318">
    <property type="entry name" value="TAT"/>
    <property type="match status" value="1"/>
</dbReference>
<dbReference type="Gene3D" id="3.40.190.10">
    <property type="entry name" value="Periplasmic binding protein-like II"/>
    <property type="match status" value="2"/>
</dbReference>
<accession>A0ABV8LPV4</accession>
<keyword evidence="1" id="KW-0732">Signal</keyword>
<proteinExistence type="predicted"/>
<feature type="signal peptide" evidence="1">
    <location>
        <begin position="1"/>
        <end position="25"/>
    </location>
</feature>
<reference evidence="4" key="1">
    <citation type="journal article" date="2019" name="Int. J. Syst. Evol. Microbiol.">
        <title>The Global Catalogue of Microorganisms (GCM) 10K type strain sequencing project: providing services to taxonomists for standard genome sequencing and annotation.</title>
        <authorList>
            <consortium name="The Broad Institute Genomics Platform"/>
            <consortium name="The Broad Institute Genome Sequencing Center for Infectious Disease"/>
            <person name="Wu L."/>
            <person name="Ma J."/>
        </authorList>
    </citation>
    <scope>NUCLEOTIDE SEQUENCE [LARGE SCALE GENOMIC DNA]</scope>
    <source>
        <strain evidence="4">CGMCC 4.7289</strain>
    </source>
</reference>
<protein>
    <submittedName>
        <fullName evidence="3">ABC transporter substrate-binding protein</fullName>
    </submittedName>
</protein>
<dbReference type="PANTHER" id="PTHR30024">
    <property type="entry name" value="ALIPHATIC SULFONATES-BINDING PROTEIN-RELATED"/>
    <property type="match status" value="1"/>
</dbReference>
<evidence type="ECO:0000313" key="4">
    <source>
        <dbReference type="Proteomes" id="UP001595816"/>
    </source>
</evidence>
<dbReference type="SUPFAM" id="SSF53850">
    <property type="entry name" value="Periplasmic binding protein-like II"/>
    <property type="match status" value="1"/>
</dbReference>
<dbReference type="EMBL" id="JBHSAY010000009">
    <property type="protein sequence ID" value="MFC4133051.1"/>
    <property type="molecule type" value="Genomic_DNA"/>
</dbReference>
<evidence type="ECO:0000313" key="3">
    <source>
        <dbReference type="EMBL" id="MFC4133051.1"/>
    </source>
</evidence>
<comment type="caution">
    <text evidence="3">The sequence shown here is derived from an EMBL/GenBank/DDBJ whole genome shotgun (WGS) entry which is preliminary data.</text>
</comment>
<gene>
    <name evidence="3" type="ORF">ACFOZ4_20760</name>
</gene>
<dbReference type="Pfam" id="PF09084">
    <property type="entry name" value="NMT1"/>
    <property type="match status" value="1"/>
</dbReference>
<dbReference type="InterPro" id="IPR015168">
    <property type="entry name" value="SsuA/THI5"/>
</dbReference>
<evidence type="ECO:0000259" key="2">
    <source>
        <dbReference type="Pfam" id="PF09084"/>
    </source>
</evidence>
<dbReference type="PROSITE" id="PS51257">
    <property type="entry name" value="PROKAR_LIPOPROTEIN"/>
    <property type="match status" value="1"/>
</dbReference>
<keyword evidence="4" id="KW-1185">Reference proteome</keyword>
<evidence type="ECO:0000256" key="1">
    <source>
        <dbReference type="SAM" id="SignalP"/>
    </source>
</evidence>
<dbReference type="Proteomes" id="UP001595816">
    <property type="component" value="Unassembled WGS sequence"/>
</dbReference>
<dbReference type="RefSeq" id="WP_253751893.1">
    <property type="nucleotide sequence ID" value="NZ_JAMZDZ010000001.1"/>
</dbReference>
<feature type="chain" id="PRO_5046634558" evidence="1">
    <location>
        <begin position="26"/>
        <end position="323"/>
    </location>
</feature>
<name>A0ABV8LPV4_9ACTN</name>
<feature type="domain" description="SsuA/THI5-like" evidence="2">
    <location>
        <begin position="52"/>
        <end position="264"/>
    </location>
</feature>